<protein>
    <submittedName>
        <fullName evidence="8">Response regulator</fullName>
    </submittedName>
</protein>
<keyword evidence="4" id="KW-0238">DNA-binding</keyword>
<dbReference type="GO" id="GO:0000976">
    <property type="term" value="F:transcription cis-regulatory region binding"/>
    <property type="evidence" value="ECO:0007669"/>
    <property type="project" value="TreeGrafter"/>
</dbReference>
<dbReference type="PROSITE" id="PS50110">
    <property type="entry name" value="RESPONSE_REGULATORY"/>
    <property type="match status" value="1"/>
</dbReference>
<evidence type="ECO:0000256" key="5">
    <source>
        <dbReference type="ARBA" id="ARBA00023163"/>
    </source>
</evidence>
<dbReference type="GO" id="GO:0005829">
    <property type="term" value="C:cytosol"/>
    <property type="evidence" value="ECO:0007669"/>
    <property type="project" value="TreeGrafter"/>
</dbReference>
<evidence type="ECO:0000256" key="2">
    <source>
        <dbReference type="ARBA" id="ARBA00023012"/>
    </source>
</evidence>
<feature type="modified residue" description="4-aspartylphosphate" evidence="6">
    <location>
        <position position="65"/>
    </location>
</feature>
<keyword evidence="5" id="KW-0804">Transcription</keyword>
<organism evidence="8 9">
    <name type="scientific">Abyssobacteria bacterium (strain SURF_5)</name>
    <dbReference type="NCBI Taxonomy" id="2093360"/>
    <lineage>
        <taxon>Bacteria</taxon>
        <taxon>Pseudomonadati</taxon>
        <taxon>Candidatus Hydrogenedentota</taxon>
        <taxon>Candidatus Abyssobacteria</taxon>
    </lineage>
</organism>
<dbReference type="Gene3D" id="3.40.50.2300">
    <property type="match status" value="1"/>
</dbReference>
<dbReference type="GO" id="GO:0006355">
    <property type="term" value="P:regulation of DNA-templated transcription"/>
    <property type="evidence" value="ECO:0007669"/>
    <property type="project" value="TreeGrafter"/>
</dbReference>
<reference evidence="8 9" key="1">
    <citation type="journal article" date="2017" name="ISME J.">
        <title>Energy and carbon metabolisms in a deep terrestrial subsurface fluid microbial community.</title>
        <authorList>
            <person name="Momper L."/>
            <person name="Jungbluth S.P."/>
            <person name="Lee M.D."/>
            <person name="Amend J.P."/>
        </authorList>
    </citation>
    <scope>NUCLEOTIDE SEQUENCE [LARGE SCALE GENOMIC DNA]</scope>
    <source>
        <strain evidence="8">SURF_5</strain>
    </source>
</reference>
<evidence type="ECO:0000313" key="8">
    <source>
        <dbReference type="EMBL" id="RJP26291.1"/>
    </source>
</evidence>
<dbReference type="SMART" id="SM00448">
    <property type="entry name" value="REC"/>
    <property type="match status" value="1"/>
</dbReference>
<dbReference type="InterPro" id="IPR001789">
    <property type="entry name" value="Sig_transdc_resp-reg_receiver"/>
</dbReference>
<keyword evidence="2" id="KW-0902">Two-component regulatory system</keyword>
<dbReference type="GO" id="GO:0000156">
    <property type="term" value="F:phosphorelay response regulator activity"/>
    <property type="evidence" value="ECO:0007669"/>
    <property type="project" value="TreeGrafter"/>
</dbReference>
<proteinExistence type="predicted"/>
<gene>
    <name evidence="8" type="ORF">C4520_00840</name>
</gene>
<dbReference type="Pfam" id="PF00072">
    <property type="entry name" value="Response_reg"/>
    <property type="match status" value="1"/>
</dbReference>
<accession>A0A3A4PE39</accession>
<evidence type="ECO:0000259" key="7">
    <source>
        <dbReference type="PROSITE" id="PS50110"/>
    </source>
</evidence>
<dbReference type="InterPro" id="IPR011006">
    <property type="entry name" value="CheY-like_superfamily"/>
</dbReference>
<evidence type="ECO:0000256" key="1">
    <source>
        <dbReference type="ARBA" id="ARBA00022553"/>
    </source>
</evidence>
<sequence length="226" mass="25215">MTMSPATMEKTAEKPHILLVEDEVNVGKGLQMVLREEGYEVALAMTGLGALETFRSNGFSLVVADLRLPDIDGMDVLKEISIERPETKLLVITGYPSVASAVKAVKIGVIDYLRKPFTEDEFKSAVAAALKSRQGASMEHLLTETTEGRLIQKREVIRVLERTAKDSEFWGELVEKGSQALEGYKLTRQAKAAILSGDLEWIRKHVGELTQEQLAFINKRLEREAW</sequence>
<dbReference type="AlphaFoldDB" id="A0A3A4PE39"/>
<name>A0A3A4PE39_ABYX5</name>
<dbReference type="EMBL" id="QZKU01000010">
    <property type="protein sequence ID" value="RJP26291.1"/>
    <property type="molecule type" value="Genomic_DNA"/>
</dbReference>
<dbReference type="PANTHER" id="PTHR48111:SF1">
    <property type="entry name" value="TWO-COMPONENT RESPONSE REGULATOR ORR33"/>
    <property type="match status" value="1"/>
</dbReference>
<dbReference type="SUPFAM" id="SSF52172">
    <property type="entry name" value="CheY-like"/>
    <property type="match status" value="1"/>
</dbReference>
<keyword evidence="3" id="KW-0805">Transcription regulation</keyword>
<evidence type="ECO:0000313" key="9">
    <source>
        <dbReference type="Proteomes" id="UP000265882"/>
    </source>
</evidence>
<keyword evidence="1 6" id="KW-0597">Phosphoprotein</keyword>
<dbReference type="Proteomes" id="UP000265882">
    <property type="component" value="Unassembled WGS sequence"/>
</dbReference>
<comment type="caution">
    <text evidence="8">The sequence shown here is derived from an EMBL/GenBank/DDBJ whole genome shotgun (WGS) entry which is preliminary data.</text>
</comment>
<evidence type="ECO:0000256" key="3">
    <source>
        <dbReference type="ARBA" id="ARBA00023015"/>
    </source>
</evidence>
<evidence type="ECO:0000256" key="4">
    <source>
        <dbReference type="ARBA" id="ARBA00023125"/>
    </source>
</evidence>
<dbReference type="PANTHER" id="PTHR48111">
    <property type="entry name" value="REGULATOR OF RPOS"/>
    <property type="match status" value="1"/>
</dbReference>
<dbReference type="GO" id="GO:0032993">
    <property type="term" value="C:protein-DNA complex"/>
    <property type="evidence" value="ECO:0007669"/>
    <property type="project" value="TreeGrafter"/>
</dbReference>
<dbReference type="InterPro" id="IPR039420">
    <property type="entry name" value="WalR-like"/>
</dbReference>
<feature type="domain" description="Response regulatory" evidence="7">
    <location>
        <begin position="16"/>
        <end position="130"/>
    </location>
</feature>
<evidence type="ECO:0000256" key="6">
    <source>
        <dbReference type="PROSITE-ProRule" id="PRU00169"/>
    </source>
</evidence>